<dbReference type="InterPro" id="IPR010982">
    <property type="entry name" value="Lambda_DNA-bd_dom_sf"/>
</dbReference>
<name>A0ABT3WWJ5_9BACL</name>
<dbReference type="InterPro" id="IPR019734">
    <property type="entry name" value="TPR_rpt"/>
</dbReference>
<comment type="similarity">
    <text evidence="5">Belongs to the Rap family.</text>
</comment>
<evidence type="ECO:0000256" key="1">
    <source>
        <dbReference type="ARBA" id="ARBA00004496"/>
    </source>
</evidence>
<dbReference type="SMART" id="SM00530">
    <property type="entry name" value="HTH_XRE"/>
    <property type="match status" value="1"/>
</dbReference>
<dbReference type="PANTHER" id="PTHR46630">
    <property type="entry name" value="TETRATRICOPEPTIDE REPEAT PROTEIN 29"/>
    <property type="match status" value="1"/>
</dbReference>
<keyword evidence="3" id="KW-0677">Repeat</keyword>
<dbReference type="SMART" id="SM00028">
    <property type="entry name" value="TPR"/>
    <property type="match status" value="6"/>
</dbReference>
<protein>
    <submittedName>
        <fullName evidence="7">Helix-turn-helix transcriptional regulator</fullName>
    </submittedName>
</protein>
<dbReference type="InterPro" id="IPR041617">
    <property type="entry name" value="TPR_MalT"/>
</dbReference>
<dbReference type="Gene3D" id="1.25.40.10">
    <property type="entry name" value="Tetratricopeptide repeat domain"/>
    <property type="match status" value="2"/>
</dbReference>
<dbReference type="RefSeq" id="WP_267150281.1">
    <property type="nucleotide sequence ID" value="NZ_JAPMLT010000001.1"/>
</dbReference>
<sequence length="439" mass="50676">MRVWNQPRAVQIGQNIREKRKSLGLSQSVLAKGLFSVQTMSLIERGKLGANESTLEVLAERLNCSVDDLLVMKHDLQEDWLRDLLETARRFQTVGRREKAIEVLHTLYTESFAKNSTLYLLESSYGLCLLYHETGRHRASTDWGLEALRLLQPDEDLERALTLYSTIGHNSYILGEIWDAYERLREAEALVDQHGHISEQTGRLYYTMAILKQVLRNWEGCVWYSTRALQIFEQCDMVVFIGRTLMMLGTAHKNLGRTAKASQHIERSIRILSQTSDLSSLARSYHSLAELEVTLGHLDKARKNFLRSLTYKRQSHDTDGALYTLRSLAQLAQQTGQMEEARHYLQDALDRTEKHSLDLQRAVTLRCLGDLALQEGLLDDYTQLYKQAIEIFERFSYSTELAESAERLGNYYLEIGRERLAVPYLRLANLHYRKLLQKS</sequence>
<dbReference type="EMBL" id="JAPMLT010000001">
    <property type="protein sequence ID" value="MCX7569053.1"/>
    <property type="molecule type" value="Genomic_DNA"/>
</dbReference>
<dbReference type="Pfam" id="PF01381">
    <property type="entry name" value="HTH_3"/>
    <property type="match status" value="1"/>
</dbReference>
<keyword evidence="4" id="KW-0802">TPR repeat</keyword>
<evidence type="ECO:0000313" key="7">
    <source>
        <dbReference type="EMBL" id="MCX7569053.1"/>
    </source>
</evidence>
<dbReference type="PANTHER" id="PTHR46630:SF1">
    <property type="entry name" value="TETRATRICOPEPTIDE REPEAT PROTEIN 29"/>
    <property type="match status" value="1"/>
</dbReference>
<evidence type="ECO:0000313" key="8">
    <source>
        <dbReference type="Proteomes" id="UP001208017"/>
    </source>
</evidence>
<accession>A0ABT3WWJ5</accession>
<evidence type="ECO:0000256" key="2">
    <source>
        <dbReference type="ARBA" id="ARBA00022490"/>
    </source>
</evidence>
<evidence type="ECO:0000256" key="4">
    <source>
        <dbReference type="ARBA" id="ARBA00022803"/>
    </source>
</evidence>
<dbReference type="InterPro" id="IPR051476">
    <property type="entry name" value="Bac_ResReg_Asp_Phosphatase"/>
</dbReference>
<dbReference type="SUPFAM" id="SSF47413">
    <property type="entry name" value="lambda repressor-like DNA-binding domains"/>
    <property type="match status" value="1"/>
</dbReference>
<dbReference type="Gene3D" id="1.10.260.40">
    <property type="entry name" value="lambda repressor-like DNA-binding domains"/>
    <property type="match status" value="1"/>
</dbReference>
<organism evidence="7 8">
    <name type="scientific">Tumebacillus lacus</name>
    <dbReference type="NCBI Taxonomy" id="2995335"/>
    <lineage>
        <taxon>Bacteria</taxon>
        <taxon>Bacillati</taxon>
        <taxon>Bacillota</taxon>
        <taxon>Bacilli</taxon>
        <taxon>Bacillales</taxon>
        <taxon>Alicyclobacillaceae</taxon>
        <taxon>Tumebacillus</taxon>
    </lineage>
</organism>
<reference evidence="7 8" key="1">
    <citation type="submission" date="2022-11" db="EMBL/GenBank/DDBJ databases">
        <title>Study of microbial diversity in lake waters.</title>
        <authorList>
            <person name="Zhang J."/>
        </authorList>
    </citation>
    <scope>NUCLEOTIDE SEQUENCE [LARGE SCALE GENOMIC DNA]</scope>
    <source>
        <strain evidence="7 8">DT12</strain>
    </source>
</reference>
<evidence type="ECO:0000259" key="6">
    <source>
        <dbReference type="PROSITE" id="PS50943"/>
    </source>
</evidence>
<dbReference type="PROSITE" id="PS50943">
    <property type="entry name" value="HTH_CROC1"/>
    <property type="match status" value="1"/>
</dbReference>
<feature type="domain" description="HTH cro/C1-type" evidence="6">
    <location>
        <begin position="16"/>
        <end position="69"/>
    </location>
</feature>
<comment type="subcellular location">
    <subcellularLocation>
        <location evidence="1">Cytoplasm</location>
    </subcellularLocation>
</comment>
<dbReference type="Pfam" id="PF17874">
    <property type="entry name" value="TPR_MalT"/>
    <property type="match status" value="1"/>
</dbReference>
<dbReference type="InterPro" id="IPR001387">
    <property type="entry name" value="Cro/C1-type_HTH"/>
</dbReference>
<evidence type="ECO:0000256" key="3">
    <source>
        <dbReference type="ARBA" id="ARBA00022737"/>
    </source>
</evidence>
<dbReference type="CDD" id="cd00093">
    <property type="entry name" value="HTH_XRE"/>
    <property type="match status" value="1"/>
</dbReference>
<proteinExistence type="inferred from homology"/>
<gene>
    <name evidence="7" type="ORF">OS242_03625</name>
</gene>
<keyword evidence="8" id="KW-1185">Reference proteome</keyword>
<dbReference type="InterPro" id="IPR011990">
    <property type="entry name" value="TPR-like_helical_dom_sf"/>
</dbReference>
<keyword evidence="2" id="KW-0963">Cytoplasm</keyword>
<dbReference type="Proteomes" id="UP001208017">
    <property type="component" value="Unassembled WGS sequence"/>
</dbReference>
<evidence type="ECO:0000256" key="5">
    <source>
        <dbReference type="ARBA" id="ARBA00038253"/>
    </source>
</evidence>
<dbReference type="SUPFAM" id="SSF48452">
    <property type="entry name" value="TPR-like"/>
    <property type="match status" value="2"/>
</dbReference>
<comment type="caution">
    <text evidence="7">The sequence shown here is derived from an EMBL/GenBank/DDBJ whole genome shotgun (WGS) entry which is preliminary data.</text>
</comment>